<comment type="caution">
    <text evidence="2">The sequence shown here is derived from an EMBL/GenBank/DDBJ whole genome shotgun (WGS) entry which is preliminary data.</text>
</comment>
<sequence>MEDWKIKISVLWLFSAVAFLAHQILALMEPGVIAGIMAGEVEGMKIEPELILLFAILFLVPLIMAFLSLTLKDSINRWANIIVGAVFAALFIGVIATVAKLSGETLMTFSTVVALSLIVWYAWKSKQKV</sequence>
<organism evidence="2 3">
    <name type="scientific">Candidatus Methanoperedens nitratireducens</name>
    <dbReference type="NCBI Taxonomy" id="1392998"/>
    <lineage>
        <taxon>Archaea</taxon>
        <taxon>Methanobacteriati</taxon>
        <taxon>Methanobacteriota</taxon>
        <taxon>Stenosarchaea group</taxon>
        <taxon>Methanomicrobia</taxon>
        <taxon>Methanosarcinales</taxon>
        <taxon>ANME-2 cluster</taxon>
        <taxon>Candidatus Methanoperedentaceae</taxon>
        <taxon>Candidatus Methanoperedens</taxon>
    </lineage>
</organism>
<dbReference type="PATRIC" id="fig|1719120.3.peg.2526"/>
<evidence type="ECO:0000313" key="2">
    <source>
        <dbReference type="EMBL" id="KPQ43133.1"/>
    </source>
</evidence>
<gene>
    <name evidence="2" type="ORF">MPEBLZ_02315</name>
</gene>
<accession>A0A0P7ZHE8</accession>
<dbReference type="AlphaFoldDB" id="A0A0P7ZHE8"/>
<feature type="transmembrane region" description="Helical" evidence="1">
    <location>
        <begin position="78"/>
        <end position="99"/>
    </location>
</feature>
<keyword evidence="1" id="KW-1133">Transmembrane helix</keyword>
<protein>
    <submittedName>
        <fullName evidence="2">Uncharacterized protein</fullName>
    </submittedName>
</protein>
<evidence type="ECO:0000313" key="3">
    <source>
        <dbReference type="Proteomes" id="UP000050360"/>
    </source>
</evidence>
<feature type="transmembrane region" description="Helical" evidence="1">
    <location>
        <begin position="105"/>
        <end position="123"/>
    </location>
</feature>
<dbReference type="Pfam" id="PF19851">
    <property type="entry name" value="DUF6326"/>
    <property type="match status" value="1"/>
</dbReference>
<evidence type="ECO:0000256" key="1">
    <source>
        <dbReference type="SAM" id="Phobius"/>
    </source>
</evidence>
<dbReference type="InterPro" id="IPR046289">
    <property type="entry name" value="DUF6326"/>
</dbReference>
<reference evidence="2 3" key="1">
    <citation type="submission" date="2015-09" db="EMBL/GenBank/DDBJ databases">
        <title>A metagenomics-based metabolic model of nitrate-dependent anaerobic oxidation of methane by Methanoperedens-like archaea.</title>
        <authorList>
            <person name="Arshad A."/>
            <person name="Speth D.R."/>
            <person name="De Graaf R.M."/>
            <person name="Op Den Camp H.J."/>
            <person name="Jetten M.S."/>
            <person name="Welte C.U."/>
        </authorList>
    </citation>
    <scope>NUCLEOTIDE SEQUENCE [LARGE SCALE GENOMIC DNA]</scope>
</reference>
<dbReference type="Proteomes" id="UP000050360">
    <property type="component" value="Unassembled WGS sequence"/>
</dbReference>
<keyword evidence="1" id="KW-0472">Membrane</keyword>
<keyword evidence="1" id="KW-0812">Transmembrane</keyword>
<feature type="transmembrane region" description="Helical" evidence="1">
    <location>
        <begin position="50"/>
        <end position="71"/>
    </location>
</feature>
<dbReference type="EMBL" id="LKCM01000177">
    <property type="protein sequence ID" value="KPQ43133.1"/>
    <property type="molecule type" value="Genomic_DNA"/>
</dbReference>
<name>A0A0P7ZHE8_9EURY</name>
<proteinExistence type="predicted"/>